<feature type="signal peptide" evidence="2">
    <location>
        <begin position="1"/>
        <end position="21"/>
    </location>
</feature>
<evidence type="ECO:0000256" key="2">
    <source>
        <dbReference type="SAM" id="SignalP"/>
    </source>
</evidence>
<accession>A0ABU9Y9L9</accession>
<name>A0ABU9Y9L9_9SPHN</name>
<sequence length="205" mass="21190">MNTKLLFASVAALVIATPAMAQDASSSFKGGARVEARLGVDDVVLSVNGDSDSKVGLAYGGEAGYDFVTKSGFVIGAYAGIEGATTKDCTAVYGNDEACIKAGRNITAGIRAGGIVGKGLLYAKGGYTNGRITATYRSNTTPANNFSDGANADGFHVGAGYEVDISSNTYAKIEYVYTNYSLGNDLGLNIDAQRHQGVVGFGFRF</sequence>
<comment type="caution">
    <text evidence="4">The sequence shown here is derived from an EMBL/GenBank/DDBJ whole genome shotgun (WGS) entry which is preliminary data.</text>
</comment>
<dbReference type="InterPro" id="IPR027385">
    <property type="entry name" value="Beta-barrel_OMP"/>
</dbReference>
<dbReference type="InterPro" id="IPR011250">
    <property type="entry name" value="OMP/PagP_B-barrel"/>
</dbReference>
<dbReference type="Proteomes" id="UP001419910">
    <property type="component" value="Unassembled WGS sequence"/>
</dbReference>
<evidence type="ECO:0000259" key="3">
    <source>
        <dbReference type="Pfam" id="PF13505"/>
    </source>
</evidence>
<evidence type="ECO:0000313" key="5">
    <source>
        <dbReference type="Proteomes" id="UP001419910"/>
    </source>
</evidence>
<dbReference type="EMBL" id="JBDIME010000029">
    <property type="protein sequence ID" value="MEN2792504.1"/>
    <property type="molecule type" value="Genomic_DNA"/>
</dbReference>
<feature type="domain" description="Outer membrane protein beta-barrel" evidence="3">
    <location>
        <begin position="10"/>
        <end position="205"/>
    </location>
</feature>
<dbReference type="RefSeq" id="WP_343889733.1">
    <property type="nucleotide sequence ID" value="NZ_BAAAEH010000023.1"/>
</dbReference>
<feature type="chain" id="PRO_5046277190" evidence="2">
    <location>
        <begin position="22"/>
        <end position="205"/>
    </location>
</feature>
<evidence type="ECO:0000256" key="1">
    <source>
        <dbReference type="ARBA" id="ARBA00022729"/>
    </source>
</evidence>
<proteinExistence type="predicted"/>
<evidence type="ECO:0000313" key="4">
    <source>
        <dbReference type="EMBL" id="MEN2792504.1"/>
    </source>
</evidence>
<dbReference type="SUPFAM" id="SSF56925">
    <property type="entry name" value="OMPA-like"/>
    <property type="match status" value="1"/>
</dbReference>
<dbReference type="Pfam" id="PF13505">
    <property type="entry name" value="OMP_b-brl"/>
    <property type="match status" value="1"/>
</dbReference>
<protein>
    <submittedName>
        <fullName evidence="4">Outer membrane beta-barrel protein</fullName>
    </submittedName>
</protein>
<keyword evidence="1 2" id="KW-0732">Signal</keyword>
<reference evidence="4 5" key="1">
    <citation type="submission" date="2024-05" db="EMBL/GenBank/DDBJ databases">
        <authorList>
            <person name="Liu Q."/>
            <person name="Xin Y.-H."/>
        </authorList>
    </citation>
    <scope>NUCLEOTIDE SEQUENCE [LARGE SCALE GENOMIC DNA]</scope>
    <source>
        <strain evidence="4 5">CGMCC 1.10181</strain>
    </source>
</reference>
<gene>
    <name evidence="4" type="ORF">ABC974_22945</name>
</gene>
<organism evidence="4 5">
    <name type="scientific">Sphingomonas oligophenolica</name>
    <dbReference type="NCBI Taxonomy" id="301154"/>
    <lineage>
        <taxon>Bacteria</taxon>
        <taxon>Pseudomonadati</taxon>
        <taxon>Pseudomonadota</taxon>
        <taxon>Alphaproteobacteria</taxon>
        <taxon>Sphingomonadales</taxon>
        <taxon>Sphingomonadaceae</taxon>
        <taxon>Sphingomonas</taxon>
    </lineage>
</organism>
<keyword evidence="5" id="KW-1185">Reference proteome</keyword>